<proteinExistence type="predicted"/>
<reference evidence="1" key="1">
    <citation type="submission" date="2020-04" db="EMBL/GenBank/DDBJ databases">
        <authorList>
            <person name="Chiriac C."/>
            <person name="Salcher M."/>
            <person name="Ghai R."/>
            <person name="Kavagutti S V."/>
        </authorList>
    </citation>
    <scope>NUCLEOTIDE SEQUENCE</scope>
</reference>
<protein>
    <submittedName>
        <fullName evidence="1">Uncharacterized protein</fullName>
    </submittedName>
</protein>
<dbReference type="Pfam" id="PF10934">
    <property type="entry name" value="Sheath_initiator"/>
    <property type="match status" value="1"/>
</dbReference>
<evidence type="ECO:0000313" key="1">
    <source>
        <dbReference type="EMBL" id="CAB4150074.1"/>
    </source>
</evidence>
<accession>A0A6J5MT79</accession>
<name>A0A6J5MT79_9CAUD</name>
<organism evidence="1">
    <name type="scientific">uncultured Caudovirales phage</name>
    <dbReference type="NCBI Taxonomy" id="2100421"/>
    <lineage>
        <taxon>Viruses</taxon>
        <taxon>Duplodnaviria</taxon>
        <taxon>Heunggongvirae</taxon>
        <taxon>Uroviricota</taxon>
        <taxon>Caudoviricetes</taxon>
        <taxon>Peduoviridae</taxon>
        <taxon>Maltschvirus</taxon>
        <taxon>Maltschvirus maltsch</taxon>
    </lineage>
</organism>
<gene>
    <name evidence="1" type="ORF">UFOVP558_73</name>
</gene>
<dbReference type="EMBL" id="LR796527">
    <property type="protein sequence ID" value="CAB4150074.1"/>
    <property type="molecule type" value="Genomic_DNA"/>
</dbReference>
<dbReference type="InterPro" id="IPR020288">
    <property type="entry name" value="Sheath_initiator"/>
</dbReference>
<sequence>MIGILGKKSKESADITTQERILSTEGVTELNDFESEIDPETRKMVVTANIDTIYGPTKVEIDNYANY</sequence>